<keyword evidence="2" id="KW-1185">Reference proteome</keyword>
<gene>
    <name evidence="1" type="ORF">NPIL_160951</name>
</gene>
<dbReference type="AlphaFoldDB" id="A0A8X6TEA2"/>
<evidence type="ECO:0000313" key="1">
    <source>
        <dbReference type="EMBL" id="GFT07216.1"/>
    </source>
</evidence>
<proteinExistence type="predicted"/>
<protein>
    <submittedName>
        <fullName evidence="1">Uncharacterized protein</fullName>
    </submittedName>
</protein>
<dbReference type="Proteomes" id="UP000887013">
    <property type="component" value="Unassembled WGS sequence"/>
</dbReference>
<dbReference type="EMBL" id="BMAW01103076">
    <property type="protein sequence ID" value="GFT07216.1"/>
    <property type="molecule type" value="Genomic_DNA"/>
</dbReference>
<name>A0A8X6TEA2_NEPPI</name>
<organism evidence="1 2">
    <name type="scientific">Nephila pilipes</name>
    <name type="common">Giant wood spider</name>
    <name type="synonym">Nephila maculata</name>
    <dbReference type="NCBI Taxonomy" id="299642"/>
    <lineage>
        <taxon>Eukaryota</taxon>
        <taxon>Metazoa</taxon>
        <taxon>Ecdysozoa</taxon>
        <taxon>Arthropoda</taxon>
        <taxon>Chelicerata</taxon>
        <taxon>Arachnida</taxon>
        <taxon>Araneae</taxon>
        <taxon>Araneomorphae</taxon>
        <taxon>Entelegynae</taxon>
        <taxon>Araneoidea</taxon>
        <taxon>Nephilidae</taxon>
        <taxon>Nephila</taxon>
    </lineage>
</organism>
<sequence>MKFQRYPVLPPRTPTFSTVSVAMVTWSGDYIFRDIMRKQIPVARAATVSREAGFRHSAAPSPSPSPNCNMQRVGEKVRHFDTREGGLSH</sequence>
<evidence type="ECO:0000313" key="2">
    <source>
        <dbReference type="Proteomes" id="UP000887013"/>
    </source>
</evidence>
<accession>A0A8X6TEA2</accession>
<dbReference type="OrthoDB" id="6417935at2759"/>
<reference evidence="1" key="1">
    <citation type="submission" date="2020-08" db="EMBL/GenBank/DDBJ databases">
        <title>Multicomponent nature underlies the extraordinary mechanical properties of spider dragline silk.</title>
        <authorList>
            <person name="Kono N."/>
            <person name="Nakamura H."/>
            <person name="Mori M."/>
            <person name="Yoshida Y."/>
            <person name="Ohtoshi R."/>
            <person name="Malay A.D."/>
            <person name="Moran D.A.P."/>
            <person name="Tomita M."/>
            <person name="Numata K."/>
            <person name="Arakawa K."/>
        </authorList>
    </citation>
    <scope>NUCLEOTIDE SEQUENCE</scope>
</reference>
<comment type="caution">
    <text evidence="1">The sequence shown here is derived from an EMBL/GenBank/DDBJ whole genome shotgun (WGS) entry which is preliminary data.</text>
</comment>